<evidence type="ECO:0000313" key="2">
    <source>
        <dbReference type="EMBL" id="XDQ45342.1"/>
    </source>
</evidence>
<accession>A0AB39QP42</accession>
<proteinExistence type="predicted"/>
<gene>
    <name evidence="2" type="ORF">AB5J52_25500</name>
</gene>
<dbReference type="EMBL" id="CP163441">
    <property type="protein sequence ID" value="XDQ45342.1"/>
    <property type="molecule type" value="Genomic_DNA"/>
</dbReference>
<evidence type="ECO:0008006" key="3">
    <source>
        <dbReference type="Google" id="ProtNLM"/>
    </source>
</evidence>
<sequence>MAKTGYGKRSTGDEDPYADPDFAHLSARERDLAVFIDHLRDGHLMGYKAIAAEHPGYGQQATRAALANLSNAGHLHRIREHITLEDDSMRWVTRTYWSRTPRSAAWWEEFARARDGRIVTDGYEPGLARIEEAQEAVPEAEPAPAPADGQQPSAAYRTLTEVVDADCRMPLSEGDCRSLETLAAEWLSRGSTPEDITRALTDGLPSAVSNPGGFARKRLENKMPPKKAKVRQQKAALRGRVDRVLRACLTCDADERTVEIIQAVCRDCRVELGLETPEGERIPQMPATFLSRPMLTAGEVHEWATQVREAGGLRSPGGRALRRGV</sequence>
<evidence type="ECO:0000256" key="1">
    <source>
        <dbReference type="SAM" id="MobiDB-lite"/>
    </source>
</evidence>
<protein>
    <recommendedName>
        <fullName evidence="3">MarR family transcriptional regulator</fullName>
    </recommendedName>
</protein>
<organism evidence="2">
    <name type="scientific">Streptomyces sp. R39</name>
    <dbReference type="NCBI Taxonomy" id="3238631"/>
    <lineage>
        <taxon>Bacteria</taxon>
        <taxon>Bacillati</taxon>
        <taxon>Actinomycetota</taxon>
        <taxon>Actinomycetes</taxon>
        <taxon>Kitasatosporales</taxon>
        <taxon>Streptomycetaceae</taxon>
        <taxon>Streptomyces</taxon>
    </lineage>
</organism>
<reference evidence="2" key="1">
    <citation type="submission" date="2024-07" db="EMBL/GenBank/DDBJ databases">
        <authorList>
            <person name="Yu S.T."/>
        </authorList>
    </citation>
    <scope>NUCLEOTIDE SEQUENCE</scope>
    <source>
        <strain evidence="2">R39</strain>
    </source>
</reference>
<name>A0AB39QP42_9ACTN</name>
<dbReference type="RefSeq" id="WP_369224098.1">
    <property type="nucleotide sequence ID" value="NZ_CP163441.1"/>
</dbReference>
<dbReference type="AlphaFoldDB" id="A0AB39QP42"/>
<feature type="region of interest" description="Disordered" evidence="1">
    <location>
        <begin position="1"/>
        <end position="21"/>
    </location>
</feature>